<name>A0A5E4ACF7_MARMO</name>
<dbReference type="EMBL" id="WJEC01007804">
    <property type="protein sequence ID" value="KAF7467420.1"/>
    <property type="molecule type" value="Genomic_DNA"/>
</dbReference>
<evidence type="ECO:0000313" key="2">
    <source>
        <dbReference type="EMBL" id="KAF7467420.1"/>
    </source>
</evidence>
<evidence type="ECO:0000313" key="3">
    <source>
        <dbReference type="EMBL" id="VTJ54993.1"/>
    </source>
</evidence>
<proteinExistence type="predicted"/>
<dbReference type="Proteomes" id="UP000662637">
    <property type="component" value="Unassembled WGS sequence"/>
</dbReference>
<reference evidence="3" key="1">
    <citation type="submission" date="2019-04" db="EMBL/GenBank/DDBJ databases">
        <authorList>
            <person name="Alioto T."/>
            <person name="Alioto T."/>
        </authorList>
    </citation>
    <scope>NUCLEOTIDE SEQUENCE [LARGE SCALE GENOMIC DNA]</scope>
</reference>
<dbReference type="AlphaFoldDB" id="A0A5E4ACF7"/>
<evidence type="ECO:0000256" key="1">
    <source>
        <dbReference type="SAM" id="MobiDB-lite"/>
    </source>
</evidence>
<feature type="compositionally biased region" description="Basic and acidic residues" evidence="1">
    <location>
        <begin position="59"/>
        <end position="75"/>
    </location>
</feature>
<dbReference type="EMBL" id="CABDUW010000044">
    <property type="protein sequence ID" value="VTJ54993.1"/>
    <property type="molecule type" value="Genomic_DNA"/>
</dbReference>
<sequence>MPAHAKRVAARRGVGARAPAPRAANWAPPHPSRGRAAPPPRRQSGREIQTARVRKTARGRCDLAGPRRADPRDLRTEAALVQQSLGGTT</sequence>
<accession>A0A5E4ACF7</accession>
<feature type="region of interest" description="Disordered" evidence="1">
    <location>
        <begin position="1"/>
        <end position="75"/>
    </location>
</feature>
<gene>
    <name evidence="2" type="ORF">GHT09_001283</name>
    <name evidence="3" type="ORF">MONAX_5E029992</name>
</gene>
<reference evidence="2" key="2">
    <citation type="submission" date="2020-08" db="EMBL/GenBank/DDBJ databases">
        <authorList>
            <person name="Shumante A."/>
            <person name="Zimin A.V."/>
            <person name="Puiu D."/>
            <person name="Salzberg S.L."/>
        </authorList>
    </citation>
    <scope>NUCLEOTIDE SEQUENCE</scope>
    <source>
        <strain evidence="2">WC2-LM</strain>
        <tissue evidence="2">Liver</tissue>
    </source>
</reference>
<protein>
    <submittedName>
        <fullName evidence="3">Uncharacterized protein</fullName>
    </submittedName>
</protein>
<organism evidence="3">
    <name type="scientific">Marmota monax</name>
    <name type="common">Woodchuck</name>
    <dbReference type="NCBI Taxonomy" id="9995"/>
    <lineage>
        <taxon>Eukaryota</taxon>
        <taxon>Metazoa</taxon>
        <taxon>Chordata</taxon>
        <taxon>Craniata</taxon>
        <taxon>Vertebrata</taxon>
        <taxon>Euteleostomi</taxon>
        <taxon>Mammalia</taxon>
        <taxon>Eutheria</taxon>
        <taxon>Euarchontoglires</taxon>
        <taxon>Glires</taxon>
        <taxon>Rodentia</taxon>
        <taxon>Sciuromorpha</taxon>
        <taxon>Sciuridae</taxon>
        <taxon>Xerinae</taxon>
        <taxon>Marmotini</taxon>
        <taxon>Marmota</taxon>
    </lineage>
</organism>
<feature type="compositionally biased region" description="Low complexity" evidence="1">
    <location>
        <begin position="11"/>
        <end position="27"/>
    </location>
</feature>
<feature type="compositionally biased region" description="Basic residues" evidence="1">
    <location>
        <begin position="1"/>
        <end position="10"/>
    </location>
</feature>